<accession>A0A1Y1RNA3</accession>
<reference evidence="5 6" key="1">
    <citation type="submission" date="2016-05" db="EMBL/GenBank/DDBJ databases">
        <title>Draft genome sequence of a porcine commensal Rothia nasimurium.</title>
        <authorList>
            <person name="Gaiser R.A."/>
            <person name="Van Baarlen P."/>
            <person name="Wells J.M."/>
        </authorList>
    </citation>
    <scope>NUCLEOTIDE SEQUENCE [LARGE SCALE GENOMIC DNA]</scope>
    <source>
        <strain evidence="5 6">PT-32</strain>
    </source>
</reference>
<dbReference type="InterPro" id="IPR029058">
    <property type="entry name" value="AB_hydrolase_fold"/>
</dbReference>
<name>A0A1Y1RNA3_9MICC</name>
<organism evidence="5 6">
    <name type="scientific">Rothia nasimurium</name>
    <dbReference type="NCBI Taxonomy" id="85336"/>
    <lineage>
        <taxon>Bacteria</taxon>
        <taxon>Bacillati</taxon>
        <taxon>Actinomycetota</taxon>
        <taxon>Actinomycetes</taxon>
        <taxon>Micrococcales</taxon>
        <taxon>Micrococcaceae</taxon>
        <taxon>Rothia</taxon>
    </lineage>
</organism>
<evidence type="ECO:0000313" key="5">
    <source>
        <dbReference type="EMBL" id="ORC16081.1"/>
    </source>
</evidence>
<evidence type="ECO:0000259" key="4">
    <source>
        <dbReference type="Pfam" id="PF07859"/>
    </source>
</evidence>
<evidence type="ECO:0000256" key="2">
    <source>
        <dbReference type="ARBA" id="ARBA00022801"/>
    </source>
</evidence>
<evidence type="ECO:0000256" key="1">
    <source>
        <dbReference type="ARBA" id="ARBA00010515"/>
    </source>
</evidence>
<dbReference type="InterPro" id="IPR050300">
    <property type="entry name" value="GDXG_lipolytic_enzyme"/>
</dbReference>
<sequence length="312" mass="32939">MTTYPPLAPDAAALIEAFRAAGSPSFHTLELETARTNYRASCAKNGIPAEQMAQVRDFDLGDFSVRLYVPGEVAGPTPVILFFHGGCWGIGDLDTHDGLCRALAADAGIPLVAVDYRLAPEHLYPAGHDDCRAALAWLTGSSEHGLTVSGVVLAGDSAGGHLAAVLARENTAAATPVLAQILLYPVLDLTMSSDSYQRVTEGYPLVAETMRHFTVAYVPEDYDLASPELSPALAEVPQGLAPAYIVTVGHDPLADEGIDYAAKLARAGIEVNNHHLPGYAHGLFTSAGILPAGRDEIRAAAAFIRERAYASH</sequence>
<dbReference type="GO" id="GO:0016787">
    <property type="term" value="F:hydrolase activity"/>
    <property type="evidence" value="ECO:0007669"/>
    <property type="project" value="UniProtKB-KW"/>
</dbReference>
<comment type="caution">
    <text evidence="5">The sequence shown here is derived from an EMBL/GenBank/DDBJ whole genome shotgun (WGS) entry which is preliminary data.</text>
</comment>
<dbReference type="RefSeq" id="WP_083092669.1">
    <property type="nucleotide sequence ID" value="NZ_LXWF01000041.1"/>
</dbReference>
<dbReference type="InterPro" id="IPR033140">
    <property type="entry name" value="Lipase_GDXG_put_SER_AS"/>
</dbReference>
<evidence type="ECO:0000256" key="3">
    <source>
        <dbReference type="PROSITE-ProRule" id="PRU10038"/>
    </source>
</evidence>
<feature type="active site" evidence="3">
    <location>
        <position position="157"/>
    </location>
</feature>
<dbReference type="EMBL" id="LXWF01000041">
    <property type="protein sequence ID" value="ORC16081.1"/>
    <property type="molecule type" value="Genomic_DNA"/>
</dbReference>
<keyword evidence="6" id="KW-1185">Reference proteome</keyword>
<dbReference type="OrthoDB" id="9803828at2"/>
<dbReference type="PANTHER" id="PTHR48081">
    <property type="entry name" value="AB HYDROLASE SUPERFAMILY PROTEIN C4A8.06C"/>
    <property type="match status" value="1"/>
</dbReference>
<dbReference type="PROSITE" id="PS01174">
    <property type="entry name" value="LIPASE_GDXG_SER"/>
    <property type="match status" value="1"/>
</dbReference>
<protein>
    <submittedName>
        <fullName evidence="5">Esterase</fullName>
    </submittedName>
</protein>
<proteinExistence type="inferred from homology"/>
<dbReference type="Gene3D" id="3.40.50.1820">
    <property type="entry name" value="alpha/beta hydrolase"/>
    <property type="match status" value="1"/>
</dbReference>
<dbReference type="AlphaFoldDB" id="A0A1Y1RNA3"/>
<gene>
    <name evidence="5" type="ORF">A7979_05610</name>
</gene>
<dbReference type="SUPFAM" id="SSF53474">
    <property type="entry name" value="alpha/beta-Hydrolases"/>
    <property type="match status" value="1"/>
</dbReference>
<keyword evidence="2" id="KW-0378">Hydrolase</keyword>
<dbReference type="PANTHER" id="PTHR48081:SF8">
    <property type="entry name" value="ALPHA_BETA HYDROLASE FOLD-3 DOMAIN-CONTAINING PROTEIN-RELATED"/>
    <property type="match status" value="1"/>
</dbReference>
<dbReference type="InterPro" id="IPR013094">
    <property type="entry name" value="AB_hydrolase_3"/>
</dbReference>
<comment type="similarity">
    <text evidence="1">Belongs to the 'GDXG' lipolytic enzyme family.</text>
</comment>
<evidence type="ECO:0000313" key="6">
    <source>
        <dbReference type="Proteomes" id="UP000192359"/>
    </source>
</evidence>
<dbReference type="Pfam" id="PF07859">
    <property type="entry name" value="Abhydrolase_3"/>
    <property type="match status" value="1"/>
</dbReference>
<feature type="domain" description="Alpha/beta hydrolase fold-3" evidence="4">
    <location>
        <begin position="80"/>
        <end position="284"/>
    </location>
</feature>
<dbReference type="Proteomes" id="UP000192359">
    <property type="component" value="Unassembled WGS sequence"/>
</dbReference>